<dbReference type="Pfam" id="PF00385">
    <property type="entry name" value="Chromo"/>
    <property type="match status" value="1"/>
</dbReference>
<organism evidence="5 6">
    <name type="scientific">Pisolithus tinctorius Marx 270</name>
    <dbReference type="NCBI Taxonomy" id="870435"/>
    <lineage>
        <taxon>Eukaryota</taxon>
        <taxon>Fungi</taxon>
        <taxon>Dikarya</taxon>
        <taxon>Basidiomycota</taxon>
        <taxon>Agaricomycotina</taxon>
        <taxon>Agaricomycetes</taxon>
        <taxon>Agaricomycetidae</taxon>
        <taxon>Boletales</taxon>
        <taxon>Sclerodermatineae</taxon>
        <taxon>Pisolithaceae</taxon>
        <taxon>Pisolithus</taxon>
    </lineage>
</organism>
<evidence type="ECO:0000313" key="6">
    <source>
        <dbReference type="Proteomes" id="UP000054217"/>
    </source>
</evidence>
<accession>A0A0C3JNN9</accession>
<proteinExistence type="predicted"/>
<reference evidence="6" key="2">
    <citation type="submission" date="2015-01" db="EMBL/GenBank/DDBJ databases">
        <title>Evolutionary Origins and Diversification of the Mycorrhizal Mutualists.</title>
        <authorList>
            <consortium name="DOE Joint Genome Institute"/>
            <consortium name="Mycorrhizal Genomics Consortium"/>
            <person name="Kohler A."/>
            <person name="Kuo A."/>
            <person name="Nagy L.G."/>
            <person name="Floudas D."/>
            <person name="Copeland A."/>
            <person name="Barry K.W."/>
            <person name="Cichocki N."/>
            <person name="Veneault-Fourrey C."/>
            <person name="LaButti K."/>
            <person name="Lindquist E.A."/>
            <person name="Lipzen A."/>
            <person name="Lundell T."/>
            <person name="Morin E."/>
            <person name="Murat C."/>
            <person name="Riley R."/>
            <person name="Ohm R."/>
            <person name="Sun H."/>
            <person name="Tunlid A."/>
            <person name="Henrissat B."/>
            <person name="Grigoriev I.V."/>
            <person name="Hibbett D.S."/>
            <person name="Martin F."/>
        </authorList>
    </citation>
    <scope>NUCLEOTIDE SEQUENCE [LARGE SCALE GENOMIC DNA]</scope>
    <source>
        <strain evidence="6">Marx 270</strain>
    </source>
</reference>
<dbReference type="HOGENOM" id="CLU_000384_6_4_1"/>
<dbReference type="InterPro" id="IPR051219">
    <property type="entry name" value="Heterochromatin_chromo-domain"/>
</dbReference>
<feature type="domain" description="Chromo" evidence="4">
    <location>
        <begin position="160"/>
        <end position="210"/>
    </location>
</feature>
<keyword evidence="6" id="KW-1185">Reference proteome</keyword>
<dbReference type="InterPro" id="IPR000953">
    <property type="entry name" value="Chromo/chromo_shadow_dom"/>
</dbReference>
<dbReference type="InterPro" id="IPR016197">
    <property type="entry name" value="Chromo-like_dom_sf"/>
</dbReference>
<dbReference type="EMBL" id="KN832008">
    <property type="protein sequence ID" value="KIN99116.1"/>
    <property type="molecule type" value="Genomic_DNA"/>
</dbReference>
<dbReference type="GO" id="GO:0005634">
    <property type="term" value="C:nucleus"/>
    <property type="evidence" value="ECO:0007669"/>
    <property type="project" value="UniProtKB-SubCell"/>
</dbReference>
<keyword evidence="3" id="KW-0175">Coiled coil</keyword>
<dbReference type="SMART" id="SM00298">
    <property type="entry name" value="CHROMO"/>
    <property type="match status" value="1"/>
</dbReference>
<dbReference type="GO" id="GO:0006338">
    <property type="term" value="P:chromatin remodeling"/>
    <property type="evidence" value="ECO:0007669"/>
    <property type="project" value="UniProtKB-ARBA"/>
</dbReference>
<dbReference type="Gene3D" id="2.40.50.40">
    <property type="match status" value="1"/>
</dbReference>
<dbReference type="STRING" id="870435.A0A0C3JNN9"/>
<dbReference type="PANTHER" id="PTHR22812">
    <property type="entry name" value="CHROMOBOX PROTEIN"/>
    <property type="match status" value="1"/>
</dbReference>
<dbReference type="Pfam" id="PF24626">
    <property type="entry name" value="SH3_Tf2-1"/>
    <property type="match status" value="1"/>
</dbReference>
<evidence type="ECO:0000313" key="5">
    <source>
        <dbReference type="EMBL" id="KIN99116.1"/>
    </source>
</evidence>
<evidence type="ECO:0000256" key="1">
    <source>
        <dbReference type="ARBA" id="ARBA00004123"/>
    </source>
</evidence>
<gene>
    <name evidence="5" type="ORF">M404DRAFT_156148</name>
</gene>
<dbReference type="PROSITE" id="PS50013">
    <property type="entry name" value="CHROMO_2"/>
    <property type="match status" value="1"/>
</dbReference>
<dbReference type="CDD" id="cd00024">
    <property type="entry name" value="CD_CSD"/>
    <property type="match status" value="1"/>
</dbReference>
<dbReference type="AlphaFoldDB" id="A0A0C3JNN9"/>
<evidence type="ECO:0000256" key="3">
    <source>
        <dbReference type="SAM" id="Coils"/>
    </source>
</evidence>
<feature type="coiled-coil region" evidence="3">
    <location>
        <begin position="18"/>
        <end position="45"/>
    </location>
</feature>
<sequence length="222" mass="25663">MYGYELKPLPSLIAETHLPAAKSRLDELRKAREEALAAHDLARKTMKDRSSRPFTPFQKGDKVWLEACNLKCSYENRKLAPKREGPFTVSGILSLVMYRLAIPARWKIHNVFHASLLLLYIHVHLTKHLWCVTLPYRESDIHGPNFPAPLPDLVNEEEEYEVEAIVGHKRSGRGHAFLIKWKGYPSSENSWQKESHLEHADDTLSAYKKRFPKDFPLQKQPT</sequence>
<dbReference type="InParanoid" id="A0A0C3JNN9"/>
<reference evidence="5 6" key="1">
    <citation type="submission" date="2014-04" db="EMBL/GenBank/DDBJ databases">
        <authorList>
            <consortium name="DOE Joint Genome Institute"/>
            <person name="Kuo A."/>
            <person name="Kohler A."/>
            <person name="Costa M.D."/>
            <person name="Nagy L.G."/>
            <person name="Floudas D."/>
            <person name="Copeland A."/>
            <person name="Barry K.W."/>
            <person name="Cichocki N."/>
            <person name="Veneault-Fourrey C."/>
            <person name="LaButti K."/>
            <person name="Lindquist E.A."/>
            <person name="Lipzen A."/>
            <person name="Lundell T."/>
            <person name="Morin E."/>
            <person name="Murat C."/>
            <person name="Sun H."/>
            <person name="Tunlid A."/>
            <person name="Henrissat B."/>
            <person name="Grigoriev I.V."/>
            <person name="Hibbett D.S."/>
            <person name="Martin F."/>
            <person name="Nordberg H.P."/>
            <person name="Cantor M.N."/>
            <person name="Hua S.X."/>
        </authorList>
    </citation>
    <scope>NUCLEOTIDE SEQUENCE [LARGE SCALE GENOMIC DNA]</scope>
    <source>
        <strain evidence="5 6">Marx 270</strain>
    </source>
</reference>
<evidence type="ECO:0000259" key="4">
    <source>
        <dbReference type="PROSITE" id="PS50013"/>
    </source>
</evidence>
<name>A0A0C3JNN9_PISTI</name>
<dbReference type="SUPFAM" id="SSF54160">
    <property type="entry name" value="Chromo domain-like"/>
    <property type="match status" value="1"/>
</dbReference>
<dbReference type="InterPro" id="IPR056924">
    <property type="entry name" value="SH3_Tf2-1"/>
</dbReference>
<dbReference type="Proteomes" id="UP000054217">
    <property type="component" value="Unassembled WGS sequence"/>
</dbReference>
<protein>
    <recommendedName>
        <fullName evidence="4">Chromo domain-containing protein</fullName>
    </recommendedName>
</protein>
<dbReference type="InterPro" id="IPR023780">
    <property type="entry name" value="Chromo_domain"/>
</dbReference>
<evidence type="ECO:0000256" key="2">
    <source>
        <dbReference type="ARBA" id="ARBA00023242"/>
    </source>
</evidence>
<comment type="subcellular location">
    <subcellularLocation>
        <location evidence="1">Nucleus</location>
    </subcellularLocation>
</comment>
<dbReference type="OrthoDB" id="2659140at2759"/>
<keyword evidence="2" id="KW-0539">Nucleus</keyword>